<dbReference type="InterPro" id="IPR034455">
    <property type="entry name" value="CNL1"/>
</dbReference>
<evidence type="ECO:0000256" key="4">
    <source>
        <dbReference type="ARBA" id="ARBA00014971"/>
    </source>
</evidence>
<dbReference type="GO" id="GO:0007032">
    <property type="term" value="P:endosome organization"/>
    <property type="evidence" value="ECO:0007669"/>
    <property type="project" value="TreeGrafter"/>
</dbReference>
<name>A0A9P4IVM6_9PEZI</name>
<dbReference type="AlphaFoldDB" id="A0A9P4IVM6"/>
<accession>A0A9P4IVM6</accession>
<reference evidence="9" key="1">
    <citation type="journal article" date="2020" name="Stud. Mycol.">
        <title>101 Dothideomycetes genomes: a test case for predicting lifestyles and emergence of pathogens.</title>
        <authorList>
            <person name="Haridas S."/>
            <person name="Albert R."/>
            <person name="Binder M."/>
            <person name="Bloem J."/>
            <person name="Labutti K."/>
            <person name="Salamov A."/>
            <person name="Andreopoulos B."/>
            <person name="Baker S."/>
            <person name="Barry K."/>
            <person name="Bills G."/>
            <person name="Bluhm B."/>
            <person name="Cannon C."/>
            <person name="Castanera R."/>
            <person name="Culley D."/>
            <person name="Daum C."/>
            <person name="Ezra D."/>
            <person name="Gonzalez J."/>
            <person name="Henrissat B."/>
            <person name="Kuo A."/>
            <person name="Liang C."/>
            <person name="Lipzen A."/>
            <person name="Lutzoni F."/>
            <person name="Magnuson J."/>
            <person name="Mondo S."/>
            <person name="Nolan M."/>
            <person name="Ohm R."/>
            <person name="Pangilinan J."/>
            <person name="Park H.-J."/>
            <person name="Ramirez L."/>
            <person name="Alfaro M."/>
            <person name="Sun H."/>
            <person name="Tritt A."/>
            <person name="Yoshinaga Y."/>
            <person name="Zwiers L.-H."/>
            <person name="Turgeon B."/>
            <person name="Goodwin S."/>
            <person name="Spatafora J."/>
            <person name="Crous P."/>
            <person name="Grigoriev I."/>
        </authorList>
    </citation>
    <scope>NUCLEOTIDE SEQUENCE</scope>
    <source>
        <strain evidence="9">CBS 260.36</strain>
    </source>
</reference>
<protein>
    <recommendedName>
        <fullName evidence="4">Biogenesis of lysosome-related organelles complex 1 subunit CNL1</fullName>
    </recommendedName>
    <alternativeName>
        <fullName evidence="6">CNO-like protein 1</fullName>
    </alternativeName>
</protein>
<evidence type="ECO:0000256" key="7">
    <source>
        <dbReference type="SAM" id="Coils"/>
    </source>
</evidence>
<keyword evidence="10" id="KW-1185">Reference proteome</keyword>
<comment type="subcellular location">
    <subcellularLocation>
        <location evidence="2">Cytoplasm</location>
    </subcellularLocation>
</comment>
<evidence type="ECO:0000313" key="9">
    <source>
        <dbReference type="EMBL" id="KAF2149619.1"/>
    </source>
</evidence>
<dbReference type="PANTHER" id="PTHR39145">
    <property type="entry name" value="BIOGENESIS OF LYSOSOME-RELATED ORGANELLES COMPLEX 1 SUBUNIT CNL1"/>
    <property type="match status" value="1"/>
</dbReference>
<evidence type="ECO:0000256" key="6">
    <source>
        <dbReference type="ARBA" id="ARBA00029995"/>
    </source>
</evidence>
<gene>
    <name evidence="9" type="ORF">K461DRAFT_288137</name>
</gene>
<evidence type="ECO:0000313" key="10">
    <source>
        <dbReference type="Proteomes" id="UP000799439"/>
    </source>
</evidence>
<dbReference type="PANTHER" id="PTHR39145:SF1">
    <property type="entry name" value="BIOGENESIS OF LYSOSOME-RELATED ORGANELLES COMPLEX 1 SUBUNIT CNL1"/>
    <property type="match status" value="1"/>
</dbReference>
<dbReference type="OrthoDB" id="5424991at2759"/>
<feature type="region of interest" description="Disordered" evidence="8">
    <location>
        <begin position="1"/>
        <end position="20"/>
    </location>
</feature>
<feature type="coiled-coil region" evidence="7">
    <location>
        <begin position="69"/>
        <end position="121"/>
    </location>
</feature>
<proteinExistence type="inferred from homology"/>
<comment type="function">
    <text evidence="1">Component of the biogenesis of lysosome-related organelles complex-1 (BLOC-1), a complex that is involved in endosomal cargo sorting.</text>
</comment>
<sequence length="147" mass="16682">MAPPASISDSQLGLSRDDRHTLRRHQQIALSNAGTRSASRAASHASSHGQLLLDPASLHLLSAHFDRIMVAIQQRLQQLNQETQVAMQRQQQLVYMSSAQAEQEIARFRSIIAQIDELEIEFDKIRRIREIVYGFRARIDALTRRVG</sequence>
<organism evidence="9 10">
    <name type="scientific">Myriangium duriaei CBS 260.36</name>
    <dbReference type="NCBI Taxonomy" id="1168546"/>
    <lineage>
        <taxon>Eukaryota</taxon>
        <taxon>Fungi</taxon>
        <taxon>Dikarya</taxon>
        <taxon>Ascomycota</taxon>
        <taxon>Pezizomycotina</taxon>
        <taxon>Dothideomycetes</taxon>
        <taxon>Dothideomycetidae</taxon>
        <taxon>Myriangiales</taxon>
        <taxon>Myriangiaceae</taxon>
        <taxon>Myriangium</taxon>
    </lineage>
</organism>
<keyword evidence="7" id="KW-0175">Coiled coil</keyword>
<keyword evidence="5" id="KW-0963">Cytoplasm</keyword>
<evidence type="ECO:0000256" key="2">
    <source>
        <dbReference type="ARBA" id="ARBA00004496"/>
    </source>
</evidence>
<evidence type="ECO:0000256" key="3">
    <source>
        <dbReference type="ARBA" id="ARBA00007289"/>
    </source>
</evidence>
<comment type="caution">
    <text evidence="9">The sequence shown here is derived from an EMBL/GenBank/DDBJ whole genome shotgun (WGS) entry which is preliminary data.</text>
</comment>
<dbReference type="EMBL" id="ML996091">
    <property type="protein sequence ID" value="KAF2149619.1"/>
    <property type="molecule type" value="Genomic_DNA"/>
</dbReference>
<dbReference type="GO" id="GO:0031083">
    <property type="term" value="C:BLOC-1 complex"/>
    <property type="evidence" value="ECO:0007669"/>
    <property type="project" value="InterPro"/>
</dbReference>
<evidence type="ECO:0000256" key="5">
    <source>
        <dbReference type="ARBA" id="ARBA00022490"/>
    </source>
</evidence>
<comment type="similarity">
    <text evidence="3">Belongs to the BLOC1S4 family.</text>
</comment>
<evidence type="ECO:0000256" key="1">
    <source>
        <dbReference type="ARBA" id="ARBA00003807"/>
    </source>
</evidence>
<dbReference type="GO" id="GO:0005737">
    <property type="term" value="C:cytoplasm"/>
    <property type="evidence" value="ECO:0007669"/>
    <property type="project" value="UniProtKB-SubCell"/>
</dbReference>
<evidence type="ECO:0000256" key="8">
    <source>
        <dbReference type="SAM" id="MobiDB-lite"/>
    </source>
</evidence>
<dbReference type="Proteomes" id="UP000799439">
    <property type="component" value="Unassembled WGS sequence"/>
</dbReference>